<dbReference type="RefSeq" id="WP_011448718.1">
    <property type="nucleotide sequence ID" value="NC_007796.1"/>
</dbReference>
<dbReference type="OrthoDB" id="350952at2157"/>
<name>Q2FKW6_METHJ</name>
<dbReference type="eggNOG" id="arCOG03110">
    <property type="taxonomic scope" value="Archaea"/>
</dbReference>
<keyword evidence="3" id="KW-1185">Reference proteome</keyword>
<dbReference type="PROSITE" id="PS51459">
    <property type="entry name" value="FIDO"/>
    <property type="match status" value="1"/>
</dbReference>
<dbReference type="HOGENOM" id="CLU_047250_1_1_2"/>
<dbReference type="InterPro" id="IPR036597">
    <property type="entry name" value="Fido-like_dom_sf"/>
</dbReference>
<dbReference type="STRING" id="323259.Mhun_1731"/>
<dbReference type="EnsemblBacteria" id="ABD41453">
    <property type="protein sequence ID" value="ABD41453"/>
    <property type="gene ID" value="Mhun_1731"/>
</dbReference>
<dbReference type="Pfam" id="PF02661">
    <property type="entry name" value="Fic"/>
    <property type="match status" value="1"/>
</dbReference>
<organism evidence="2 3">
    <name type="scientific">Methanospirillum hungatei JF-1 (strain ATCC 27890 / DSM 864 / NBRC 100397 / JF-1)</name>
    <dbReference type="NCBI Taxonomy" id="323259"/>
    <lineage>
        <taxon>Archaea</taxon>
        <taxon>Methanobacteriati</taxon>
        <taxon>Methanobacteriota</taxon>
        <taxon>Stenosarchaea group</taxon>
        <taxon>Methanomicrobia</taxon>
        <taxon>Methanomicrobiales</taxon>
        <taxon>Methanospirillaceae</taxon>
        <taxon>Methanospirillum</taxon>
    </lineage>
</organism>
<dbReference type="InterPro" id="IPR040198">
    <property type="entry name" value="Fido_containing"/>
</dbReference>
<dbReference type="PANTHER" id="PTHR13504">
    <property type="entry name" value="FIDO DOMAIN-CONTAINING PROTEIN DDB_G0283145"/>
    <property type="match status" value="1"/>
</dbReference>
<feature type="domain" description="Fido" evidence="1">
    <location>
        <begin position="125"/>
        <end position="274"/>
    </location>
</feature>
<evidence type="ECO:0000259" key="1">
    <source>
        <dbReference type="PROSITE" id="PS51459"/>
    </source>
</evidence>
<dbReference type="Gene3D" id="1.10.3290.10">
    <property type="entry name" value="Fido-like domain"/>
    <property type="match status" value="1"/>
</dbReference>
<dbReference type="SUPFAM" id="SSF140931">
    <property type="entry name" value="Fic-like"/>
    <property type="match status" value="1"/>
</dbReference>
<dbReference type="EMBL" id="CP000254">
    <property type="protein sequence ID" value="ABD41453.1"/>
    <property type="molecule type" value="Genomic_DNA"/>
</dbReference>
<dbReference type="GeneID" id="3924935"/>
<dbReference type="InParanoid" id="Q2FKW6"/>
<dbReference type="Pfam" id="PF13784">
    <property type="entry name" value="Fic_N"/>
    <property type="match status" value="1"/>
</dbReference>
<evidence type="ECO:0000313" key="3">
    <source>
        <dbReference type="Proteomes" id="UP000001941"/>
    </source>
</evidence>
<dbReference type="InterPro" id="IPR025758">
    <property type="entry name" value="Fic/DOC_N"/>
</dbReference>
<proteinExistence type="predicted"/>
<reference evidence="3" key="1">
    <citation type="journal article" date="2016" name="Stand. Genomic Sci.">
        <title>Complete genome sequence of Methanospirillum hungatei type strain JF1.</title>
        <authorList>
            <person name="Gunsalus R.P."/>
            <person name="Cook L.E."/>
            <person name="Crable B."/>
            <person name="Rohlin L."/>
            <person name="McDonald E."/>
            <person name="Mouttaki H."/>
            <person name="Sieber J.R."/>
            <person name="Poweleit N."/>
            <person name="Zhou H."/>
            <person name="Lapidus A.L."/>
            <person name="Daligault H.E."/>
            <person name="Land M."/>
            <person name="Gilna P."/>
            <person name="Ivanova N."/>
            <person name="Kyrpides N."/>
            <person name="Culley D.E."/>
            <person name="McInerney M.J."/>
        </authorList>
    </citation>
    <scope>NUCLEOTIDE SEQUENCE [LARGE SCALE GENOMIC DNA]</scope>
    <source>
        <strain evidence="3">ATCC 27890 / DSM 864 / NBRC 100397 / JF-1</strain>
    </source>
</reference>
<dbReference type="PIRSF" id="PIRSF038925">
    <property type="entry name" value="AMP-prot_trans"/>
    <property type="match status" value="1"/>
</dbReference>
<dbReference type="AlphaFoldDB" id="Q2FKW6"/>
<dbReference type="SUPFAM" id="SSF46785">
    <property type="entry name" value="Winged helix' DNA-binding domain"/>
    <property type="match status" value="1"/>
</dbReference>
<sequence length="380" mass="43571">MHYNTGRYEEQIEGYTAFIPACLPYSPDIQYDDSMHLMLSEADRALSGLDVMVDMLPNPDHFIWMLARKEALQSAQIEGTVATFYGILAYEADVSFDDDPNQIREVTNYMKALQTGFERVKNEPITLSLLCDLHRILLTKVRGSKALPGMIRPIQNQIGGDSLYKARYIPPPQENVRFLLNNLENFIAEEKTIPPLIVSALIHGQFKMIHPFLDGNGRIGRLLISLYLCWRQVLAKPTLNLSYYLKRNRSEYYDRLFSLEKNGDLEGWVKFFLQGVIEVSTDSHHLVKKIITLERELVKRVIYENIGGIHGARMIELLFMKTMVTSTDISTHCGVSIQTANNLVRKFEEAGIVKEVTGWKRNRKYLYRDYVKLIAEGTGP</sequence>
<protein>
    <submittedName>
        <fullName evidence="2">Filamentation induced by cAMP protein Fic</fullName>
    </submittedName>
</protein>
<dbReference type="InterPro" id="IPR036390">
    <property type="entry name" value="WH_DNA-bd_sf"/>
</dbReference>
<dbReference type="InterPro" id="IPR003812">
    <property type="entry name" value="Fido"/>
</dbReference>
<dbReference type="InterPro" id="IPR026287">
    <property type="entry name" value="SoFic-like"/>
</dbReference>
<dbReference type="KEGG" id="mhu:Mhun_1731"/>
<dbReference type="Proteomes" id="UP000001941">
    <property type="component" value="Chromosome"/>
</dbReference>
<accession>Q2FKW6</accession>
<evidence type="ECO:0000313" key="2">
    <source>
        <dbReference type="EMBL" id="ABD41453.1"/>
    </source>
</evidence>
<gene>
    <name evidence="2" type="ordered locus">Mhun_1731</name>
</gene>
<dbReference type="PANTHER" id="PTHR13504:SF38">
    <property type="entry name" value="FIDO DOMAIN-CONTAINING PROTEIN"/>
    <property type="match status" value="1"/>
</dbReference>